<keyword evidence="2" id="KW-0808">Transferase</keyword>
<dbReference type="InterPro" id="IPR004363">
    <property type="entry name" value="Methylgl_synth"/>
</dbReference>
<evidence type="ECO:0000313" key="3">
    <source>
        <dbReference type="Proteomes" id="UP000568380"/>
    </source>
</evidence>
<dbReference type="GO" id="GO:0008654">
    <property type="term" value="P:phospholipid biosynthetic process"/>
    <property type="evidence" value="ECO:0007669"/>
    <property type="project" value="InterPro"/>
</dbReference>
<dbReference type="GO" id="GO:0019242">
    <property type="term" value="P:methylglyoxal biosynthetic process"/>
    <property type="evidence" value="ECO:0007669"/>
    <property type="project" value="InterPro"/>
</dbReference>
<dbReference type="InterPro" id="IPR016064">
    <property type="entry name" value="NAD/diacylglycerol_kinase_sf"/>
</dbReference>
<proteinExistence type="predicted"/>
<dbReference type="RefSeq" id="WP_184962488.1">
    <property type="nucleotide sequence ID" value="NZ_JACHIN010000004.1"/>
</dbReference>
<dbReference type="GO" id="GO:0008929">
    <property type="term" value="F:methylglyoxal synthase activity"/>
    <property type="evidence" value="ECO:0007669"/>
    <property type="project" value="InterPro"/>
</dbReference>
<keyword evidence="3" id="KW-1185">Reference proteome</keyword>
<dbReference type="PANTHER" id="PTHR30492">
    <property type="entry name" value="METHYLGLYOXAL SYNTHASE"/>
    <property type="match status" value="1"/>
</dbReference>
<feature type="domain" description="DAGKc" evidence="1">
    <location>
        <begin position="15"/>
        <end position="144"/>
    </location>
</feature>
<keyword evidence="2" id="KW-0418">Kinase</keyword>
<dbReference type="SUPFAM" id="SSF111331">
    <property type="entry name" value="NAD kinase/diacylglycerol kinase-like"/>
    <property type="match status" value="1"/>
</dbReference>
<evidence type="ECO:0000313" key="2">
    <source>
        <dbReference type="EMBL" id="MBB5078080.1"/>
    </source>
</evidence>
<name>A0A7W8A3D1_9ACTN</name>
<dbReference type="SMART" id="SM00046">
    <property type="entry name" value="DAGKc"/>
    <property type="match status" value="1"/>
</dbReference>
<accession>A0A7W8A3D1</accession>
<dbReference type="Pfam" id="PF00781">
    <property type="entry name" value="DAGK_cat"/>
    <property type="match status" value="1"/>
</dbReference>
<dbReference type="GO" id="GO:0016301">
    <property type="term" value="F:kinase activity"/>
    <property type="evidence" value="ECO:0007669"/>
    <property type="project" value="UniProtKB-KW"/>
</dbReference>
<reference evidence="2 3" key="1">
    <citation type="submission" date="2020-08" db="EMBL/GenBank/DDBJ databases">
        <title>Genomic Encyclopedia of Type Strains, Phase IV (KMG-IV): sequencing the most valuable type-strain genomes for metagenomic binning, comparative biology and taxonomic classification.</title>
        <authorList>
            <person name="Goeker M."/>
        </authorList>
    </citation>
    <scope>NUCLEOTIDE SEQUENCE [LARGE SCALE GENOMIC DNA]</scope>
    <source>
        <strain evidence="2 3">DSM 45385</strain>
    </source>
</reference>
<dbReference type="NCBIfam" id="TIGR00147">
    <property type="entry name" value="YegS/Rv2252/BmrU family lipid kinase"/>
    <property type="match status" value="1"/>
</dbReference>
<dbReference type="GO" id="GO:0005829">
    <property type="term" value="C:cytosol"/>
    <property type="evidence" value="ECO:0007669"/>
    <property type="project" value="TreeGrafter"/>
</dbReference>
<dbReference type="Gene3D" id="2.60.200.40">
    <property type="match status" value="1"/>
</dbReference>
<gene>
    <name evidence="2" type="ORF">HNR40_003555</name>
</gene>
<dbReference type="PANTHER" id="PTHR30492:SF0">
    <property type="entry name" value="METHYLGLYOXAL SYNTHASE"/>
    <property type="match status" value="1"/>
</dbReference>
<dbReference type="InterPro" id="IPR045540">
    <property type="entry name" value="YegS/DAGK_C"/>
</dbReference>
<dbReference type="InterPro" id="IPR001206">
    <property type="entry name" value="Diacylglycerol_kinase_cat_dom"/>
</dbReference>
<evidence type="ECO:0000259" key="1">
    <source>
        <dbReference type="PROSITE" id="PS50146"/>
    </source>
</evidence>
<dbReference type="InterPro" id="IPR005218">
    <property type="entry name" value="Diacylglycerol/lipid_kinase"/>
</dbReference>
<comment type="caution">
    <text evidence="2">The sequence shown here is derived from an EMBL/GenBank/DDBJ whole genome shotgun (WGS) entry which is preliminary data.</text>
</comment>
<sequence length="312" mass="34234">MTDLRTKAEHTAAIRRERRVAVVINTRSRRGRRHYFEALDLIHGLGFEPLAEFSVLKPKRLREHLDRALATKPDLLIVGGGDGTLSSAVRHIAHRDVALGVLPLGTTNNFARSLGLPLDLAGAINVFATGKVADIDLGMADDRPFANLASFGVSVEVAGKVKPWLKRIIGRPAYPLTALTILPGHRPFRAFITVDGQRHELLTHQLNIANGRFHGGWQVAKDISIDNGQLVAYQLGSGKKLRLLGETLVRAATGRWRSMGGGPFVTGREMLLETDPPMAADVDGEVRLRTPIRLRVVPNGVRVMVPETFEDR</sequence>
<dbReference type="Gene3D" id="3.40.50.10330">
    <property type="entry name" value="Probable inorganic polyphosphate/atp-NAD kinase, domain 1"/>
    <property type="match status" value="1"/>
</dbReference>
<protein>
    <submittedName>
        <fullName evidence="2">YegS/Rv2252/BmrU family lipid kinase</fullName>
    </submittedName>
</protein>
<dbReference type="AlphaFoldDB" id="A0A7W8A3D1"/>
<organism evidence="2 3">
    <name type="scientific">Nonomuraea endophytica</name>
    <dbReference type="NCBI Taxonomy" id="714136"/>
    <lineage>
        <taxon>Bacteria</taxon>
        <taxon>Bacillati</taxon>
        <taxon>Actinomycetota</taxon>
        <taxon>Actinomycetes</taxon>
        <taxon>Streptosporangiales</taxon>
        <taxon>Streptosporangiaceae</taxon>
        <taxon>Nonomuraea</taxon>
    </lineage>
</organism>
<dbReference type="Pfam" id="PF19279">
    <property type="entry name" value="YegS_C"/>
    <property type="match status" value="1"/>
</dbReference>
<dbReference type="Proteomes" id="UP000568380">
    <property type="component" value="Unassembled WGS sequence"/>
</dbReference>
<dbReference type="EMBL" id="JACHIN010000004">
    <property type="protein sequence ID" value="MBB5078080.1"/>
    <property type="molecule type" value="Genomic_DNA"/>
</dbReference>
<dbReference type="PROSITE" id="PS50146">
    <property type="entry name" value="DAGK"/>
    <property type="match status" value="1"/>
</dbReference>
<dbReference type="InterPro" id="IPR017438">
    <property type="entry name" value="ATP-NAD_kinase_N"/>
</dbReference>
<dbReference type="GO" id="GO:0005524">
    <property type="term" value="F:ATP binding"/>
    <property type="evidence" value="ECO:0007669"/>
    <property type="project" value="InterPro"/>
</dbReference>